<dbReference type="Proteomes" id="UP000325466">
    <property type="component" value="Unassembled WGS sequence"/>
</dbReference>
<evidence type="ECO:0000313" key="3">
    <source>
        <dbReference type="Proteomes" id="UP000325466"/>
    </source>
</evidence>
<feature type="compositionally biased region" description="Polar residues" evidence="1">
    <location>
        <begin position="41"/>
        <end position="50"/>
    </location>
</feature>
<dbReference type="EMBL" id="BLAH01000117">
    <property type="protein sequence ID" value="GES39458.1"/>
    <property type="molecule type" value="Genomic_DNA"/>
</dbReference>
<sequence>MPALLLAAACGDNTTDNTATSSPAAPTTTATESSPARTADSFEQQMQQGAEEQVRERPGDAQGLAEALTDITGEPVSANMAQQIANVTCLSIDVEPGPGAVDAVAQQTATELGLSPSAAAELVDLSVDYRCPELASK</sequence>
<feature type="region of interest" description="Disordered" evidence="1">
    <location>
        <begin position="10"/>
        <end position="61"/>
    </location>
</feature>
<organism evidence="2 3">
    <name type="scientific">Rhodococcus aetherivorans</name>
    <dbReference type="NCBI Taxonomy" id="191292"/>
    <lineage>
        <taxon>Bacteria</taxon>
        <taxon>Bacillati</taxon>
        <taxon>Actinomycetota</taxon>
        <taxon>Actinomycetes</taxon>
        <taxon>Mycobacteriales</taxon>
        <taxon>Nocardiaceae</taxon>
        <taxon>Rhodococcus</taxon>
    </lineage>
</organism>
<evidence type="ECO:0000256" key="1">
    <source>
        <dbReference type="SAM" id="MobiDB-lite"/>
    </source>
</evidence>
<evidence type="ECO:0008006" key="4">
    <source>
        <dbReference type="Google" id="ProtNLM"/>
    </source>
</evidence>
<protein>
    <recommendedName>
        <fullName evidence="4">DUF732 domain-containing protein</fullName>
    </recommendedName>
</protein>
<accession>A0ABQ0YS78</accession>
<proteinExistence type="predicted"/>
<evidence type="ECO:0000313" key="2">
    <source>
        <dbReference type="EMBL" id="GES39458.1"/>
    </source>
</evidence>
<feature type="compositionally biased region" description="Low complexity" evidence="1">
    <location>
        <begin position="14"/>
        <end position="39"/>
    </location>
</feature>
<keyword evidence="3" id="KW-1185">Reference proteome</keyword>
<comment type="caution">
    <text evidence="2">The sequence shown here is derived from an EMBL/GenBank/DDBJ whole genome shotgun (WGS) entry which is preliminary data.</text>
</comment>
<gene>
    <name evidence="2" type="ORF">RAJCM14343_4729</name>
</gene>
<name>A0ABQ0YS78_9NOCA</name>
<reference evidence="2 3" key="1">
    <citation type="journal article" date="2018" name="Biodegradation">
        <title>1,4-Dioxane degradation characteristics of Rhodococcus aetherivorans JCM 14343.</title>
        <authorList>
            <person name="Inoue D."/>
            <person name="Tsunoda T."/>
            <person name="Yamamoto N."/>
            <person name="Ike M."/>
            <person name="Sei K."/>
        </authorList>
    </citation>
    <scope>NUCLEOTIDE SEQUENCE [LARGE SCALE GENOMIC DNA]</scope>
    <source>
        <strain evidence="2 3">JCM 14343</strain>
    </source>
</reference>